<comment type="caution">
    <text evidence="10">The sequence shown here is derived from an EMBL/GenBank/DDBJ whole genome shotgun (WGS) entry which is preliminary data.</text>
</comment>
<dbReference type="CDD" id="cd04905">
    <property type="entry name" value="ACT_CM-PDT"/>
    <property type="match status" value="1"/>
</dbReference>
<dbReference type="PROSITE" id="PS51171">
    <property type="entry name" value="PREPHENATE_DEHYDR_3"/>
    <property type="match status" value="1"/>
</dbReference>
<dbReference type="PANTHER" id="PTHR21022:SF19">
    <property type="entry name" value="PREPHENATE DEHYDRATASE-RELATED"/>
    <property type="match status" value="1"/>
</dbReference>
<dbReference type="EC" id="4.2.1.51" evidence="2"/>
<feature type="domain" description="ACT" evidence="9">
    <location>
        <begin position="281"/>
        <end position="367"/>
    </location>
</feature>
<keyword evidence="4" id="KW-0057">Aromatic amino acid biosynthesis</keyword>
<dbReference type="EMBL" id="JANBPT010000347">
    <property type="protein sequence ID" value="KAJ1923215.1"/>
    <property type="molecule type" value="Genomic_DNA"/>
</dbReference>
<comment type="pathway">
    <text evidence="1">Amino-acid biosynthesis; L-phenylalanine biosynthesis; phenylpyruvate from prephenate: step 1/1.</text>
</comment>
<dbReference type="PIRSF" id="PIRSF001500">
    <property type="entry name" value="Chor_mut_pdt_Ppr"/>
    <property type="match status" value="1"/>
</dbReference>
<evidence type="ECO:0000256" key="6">
    <source>
        <dbReference type="ARBA" id="ARBA00023239"/>
    </source>
</evidence>
<dbReference type="Gene3D" id="3.40.190.10">
    <property type="entry name" value="Periplasmic binding protein-like II"/>
    <property type="match status" value="2"/>
</dbReference>
<evidence type="ECO:0000256" key="4">
    <source>
        <dbReference type="ARBA" id="ARBA00023141"/>
    </source>
</evidence>
<dbReference type="GO" id="GO:0005737">
    <property type="term" value="C:cytoplasm"/>
    <property type="evidence" value="ECO:0007669"/>
    <property type="project" value="TreeGrafter"/>
</dbReference>
<keyword evidence="5" id="KW-0584">Phenylalanine biosynthesis</keyword>
<evidence type="ECO:0000259" key="8">
    <source>
        <dbReference type="PROSITE" id="PS51171"/>
    </source>
</evidence>
<feature type="region of interest" description="Disordered" evidence="7">
    <location>
        <begin position="182"/>
        <end position="219"/>
    </location>
</feature>
<evidence type="ECO:0000256" key="3">
    <source>
        <dbReference type="ARBA" id="ARBA00022605"/>
    </source>
</evidence>
<dbReference type="SUPFAM" id="SSF55021">
    <property type="entry name" value="ACT-like"/>
    <property type="match status" value="1"/>
</dbReference>
<proteinExistence type="predicted"/>
<dbReference type="AlphaFoldDB" id="A0A9W8AAQ4"/>
<evidence type="ECO:0000256" key="1">
    <source>
        <dbReference type="ARBA" id="ARBA00004741"/>
    </source>
</evidence>
<dbReference type="PANTHER" id="PTHR21022">
    <property type="entry name" value="PREPHENATE DEHYDRATASE P PROTEIN"/>
    <property type="match status" value="1"/>
</dbReference>
<name>A0A9W8AAQ4_9FUNG</name>
<dbReference type="Pfam" id="PF00800">
    <property type="entry name" value="PDT"/>
    <property type="match status" value="1"/>
</dbReference>
<dbReference type="GO" id="GO:0004664">
    <property type="term" value="F:prephenate dehydratase activity"/>
    <property type="evidence" value="ECO:0007669"/>
    <property type="project" value="UniProtKB-EC"/>
</dbReference>
<keyword evidence="6" id="KW-0456">Lyase</keyword>
<evidence type="ECO:0000256" key="5">
    <source>
        <dbReference type="ARBA" id="ARBA00023222"/>
    </source>
</evidence>
<sequence>MNDSRMVDSELRIGFHGVRGALAESAIQSMFTTHAATAFRNKTLVTAPYETIDRLFVALRNSEVDQIMLPVENARSGTLHTTMDRLITSRPPVHIAGEYVYDEPYCLVAPAGATLDSITEIHSHPHVLDQCHENLTMLLPSGNSRRVARVQGESTASCAKRVSDLTRRDHLSRLQHMRLVDPTRAPAPPTTVGCAPSSHPGCPDDSHGPYGQERPGRQHHHHVYGNLPHRAAIASRSAAALYDLQVLIDSVVPEPHSSQTRYVLVAQSPVHPEPHQTPKTSLAITVANRAGSLYKVLACFALRDVNVCKLESRPSRRATGRSRLSTPWEYTLYLDVDGSATVDEPVRCAINHLREFAERVQVLGSYPRYTPMN</sequence>
<organism evidence="10 11">
    <name type="scientific">Tieghemiomyces parasiticus</name>
    <dbReference type="NCBI Taxonomy" id="78921"/>
    <lineage>
        <taxon>Eukaryota</taxon>
        <taxon>Fungi</taxon>
        <taxon>Fungi incertae sedis</taxon>
        <taxon>Zoopagomycota</taxon>
        <taxon>Kickxellomycotina</taxon>
        <taxon>Dimargaritomycetes</taxon>
        <taxon>Dimargaritales</taxon>
        <taxon>Dimargaritaceae</taxon>
        <taxon>Tieghemiomyces</taxon>
    </lineage>
</organism>
<keyword evidence="3" id="KW-0028">Amino-acid biosynthesis</keyword>
<dbReference type="SUPFAM" id="SSF53850">
    <property type="entry name" value="Periplasmic binding protein-like II"/>
    <property type="match status" value="1"/>
</dbReference>
<protein>
    <recommendedName>
        <fullName evidence="2">prephenate dehydratase</fullName>
        <ecNumber evidence="2">4.2.1.51</ecNumber>
    </recommendedName>
</protein>
<dbReference type="PROSITE" id="PS51671">
    <property type="entry name" value="ACT"/>
    <property type="match status" value="1"/>
</dbReference>
<dbReference type="OrthoDB" id="983542at2759"/>
<dbReference type="InterPro" id="IPR002912">
    <property type="entry name" value="ACT_dom"/>
</dbReference>
<dbReference type="GO" id="GO:0009094">
    <property type="term" value="P:L-phenylalanine biosynthetic process"/>
    <property type="evidence" value="ECO:0007669"/>
    <property type="project" value="UniProtKB-KW"/>
</dbReference>
<reference evidence="10" key="1">
    <citation type="submission" date="2022-07" db="EMBL/GenBank/DDBJ databases">
        <title>Phylogenomic reconstructions and comparative analyses of Kickxellomycotina fungi.</title>
        <authorList>
            <person name="Reynolds N.K."/>
            <person name="Stajich J.E."/>
            <person name="Barry K."/>
            <person name="Grigoriev I.V."/>
            <person name="Crous P."/>
            <person name="Smith M.E."/>
        </authorList>
    </citation>
    <scope>NUCLEOTIDE SEQUENCE</scope>
    <source>
        <strain evidence="10">RSA 861</strain>
    </source>
</reference>
<feature type="domain" description="Prephenate dehydratase" evidence="8">
    <location>
        <begin position="12"/>
        <end position="266"/>
    </location>
</feature>
<accession>A0A9W8AAQ4</accession>
<dbReference type="InterPro" id="IPR008242">
    <property type="entry name" value="Chor_mutase/pphenate_deHydtase"/>
</dbReference>
<gene>
    <name evidence="10" type="ORF">IWQ60_006023</name>
</gene>
<dbReference type="Gene3D" id="3.30.70.260">
    <property type="match status" value="1"/>
</dbReference>
<dbReference type="InterPro" id="IPR045865">
    <property type="entry name" value="ACT-like_dom_sf"/>
</dbReference>
<dbReference type="Proteomes" id="UP001150569">
    <property type="component" value="Unassembled WGS sequence"/>
</dbReference>
<evidence type="ECO:0000259" key="9">
    <source>
        <dbReference type="PROSITE" id="PS51671"/>
    </source>
</evidence>
<evidence type="ECO:0000256" key="7">
    <source>
        <dbReference type="SAM" id="MobiDB-lite"/>
    </source>
</evidence>
<evidence type="ECO:0000313" key="10">
    <source>
        <dbReference type="EMBL" id="KAJ1923215.1"/>
    </source>
</evidence>
<dbReference type="InterPro" id="IPR001086">
    <property type="entry name" value="Preph_deHydtase"/>
</dbReference>
<evidence type="ECO:0000313" key="11">
    <source>
        <dbReference type="Proteomes" id="UP001150569"/>
    </source>
</evidence>
<keyword evidence="11" id="KW-1185">Reference proteome</keyword>
<evidence type="ECO:0000256" key="2">
    <source>
        <dbReference type="ARBA" id="ARBA00013147"/>
    </source>
</evidence>